<evidence type="ECO:0000313" key="3">
    <source>
        <dbReference type="EMBL" id="MBO9153533.1"/>
    </source>
</evidence>
<dbReference type="Proteomes" id="UP000679126">
    <property type="component" value="Unassembled WGS sequence"/>
</dbReference>
<dbReference type="RefSeq" id="WP_209146535.1">
    <property type="nucleotide sequence ID" value="NZ_JAGHKP010000003.1"/>
</dbReference>
<proteinExistence type="predicted"/>
<feature type="compositionally biased region" description="Low complexity" evidence="1">
    <location>
        <begin position="700"/>
        <end position="713"/>
    </location>
</feature>
<keyword evidence="3" id="KW-0547">Nucleotide-binding</keyword>
<dbReference type="InterPro" id="IPR049052">
    <property type="entry name" value="nSTAND1"/>
</dbReference>
<dbReference type="Pfam" id="PF20703">
    <property type="entry name" value="nSTAND1"/>
    <property type="match status" value="1"/>
</dbReference>
<dbReference type="InterPro" id="IPR027417">
    <property type="entry name" value="P-loop_NTPase"/>
</dbReference>
<keyword evidence="3" id="KW-0067">ATP-binding</keyword>
<dbReference type="EMBL" id="JAGHKP010000003">
    <property type="protein sequence ID" value="MBO9153533.1"/>
    <property type="molecule type" value="Genomic_DNA"/>
</dbReference>
<name>A0ABS3YGX0_9BACT</name>
<sequence>MEPIINSPFKFLDPYGRDDYNIFFGRDEEISQLYQHIHKNRLVLVYGTSGTGKTSIVQCGLMNRMDDLDWTPFFIRRGDNLNDSLLNNLKKTVSGKVETETGVTAALAGKSMLMQAPAQLHTNIIRAANVSDEVYEHLKSVNLRYLRSVYLIFDQFEELLIMGSDAEKKTFISIVDHILSDPDLQFCSMLFIMREEFFAGLSEFEKEIPDFCDRRLRIEPMNARNVEEVITKSCQEFGIQLQEGAENAKQIISVLMEKGVVSLPYLQIYLDQLWRAVYMITPVKTVAPGKDYPALTFNNAIIKRFGGMQEVLERFIRERINVIQDLLEQEFPGIPEDFVSNVLDAFVTSEGTKRPLAYVRINNGIWFTGQVPPYLQKRAGTLMIRCLNEMEKNKILRTEGLTYELAHDVLAGLIDSRRTEEQRKAGFTDQQIRSRYTGYQNKISELLSNREIESYKPFIEQLNLPPEILAFYEASVKQRDTISQQRAAEAQKLQKLKERQRRWKWGWVLGGILAVASTALYFYSQMLRREYNRNESLVFMGYEMKNLDPVEALNLFGPIKEKVYGEDTSKVNQKLLEFMQTQNIQEKFSEYTKYLTVSLIEPGRIDISATGGFIVLDTTGDNSRSKLRDYAIYNNKGENIRNRGEQNVSSFGNINYVYFTNRPNILLLAHKGVEEQERKKSILSRSYSKQSRKNAEEQEQQQQQEAQNQSYQSETPLPNEFYLFDCVKGTRDTIRLGGARRYLHPVEAIEDGLFTEFDSYRVRFLDNGNLLVPYLQMDADGFLVKKAQVLDGKGNHLADLASSYTVTTSRDFTRVLTIDETDDITGHMNVYGPNGQMLHQMQYHIPYGIMDVFFGDFTEDGRLIWGTGGEIKLLDGRDTVRFTSRDRMPYAYAYGSAGKNKLLARKKTSFYGEELELIDMADNSRRRFDGTLVAANFEKNTFITRNIERYNYIHPFDTLISVYFKRSYMPWYKSPDMPYDTLWRRDFTGRQTAPAYTHPDGFATLQYNREKDELLLLTNQNKLIVLDGNMREKTAMQLTANDRYGMSDNGDILYYVRDRYLSVFRNDLELHVFNAARAWEQLNHEKLKMDVSKQRRKELGLSFK</sequence>
<dbReference type="GO" id="GO:0005524">
    <property type="term" value="F:ATP binding"/>
    <property type="evidence" value="ECO:0007669"/>
    <property type="project" value="UniProtKB-KW"/>
</dbReference>
<gene>
    <name evidence="3" type="ORF">J7I43_14995</name>
</gene>
<keyword evidence="4" id="KW-1185">Reference proteome</keyword>
<evidence type="ECO:0000256" key="1">
    <source>
        <dbReference type="SAM" id="MobiDB-lite"/>
    </source>
</evidence>
<dbReference type="Gene3D" id="3.40.50.300">
    <property type="entry name" value="P-loop containing nucleotide triphosphate hydrolases"/>
    <property type="match status" value="1"/>
</dbReference>
<protein>
    <submittedName>
        <fullName evidence="3">ATP-binding protein</fullName>
    </submittedName>
</protein>
<organism evidence="3 4">
    <name type="scientific">Chitinophaga chungangae</name>
    <dbReference type="NCBI Taxonomy" id="2821488"/>
    <lineage>
        <taxon>Bacteria</taxon>
        <taxon>Pseudomonadati</taxon>
        <taxon>Bacteroidota</taxon>
        <taxon>Chitinophagia</taxon>
        <taxon>Chitinophagales</taxon>
        <taxon>Chitinophagaceae</taxon>
        <taxon>Chitinophaga</taxon>
    </lineage>
</organism>
<evidence type="ECO:0000313" key="4">
    <source>
        <dbReference type="Proteomes" id="UP000679126"/>
    </source>
</evidence>
<comment type="caution">
    <text evidence="3">The sequence shown here is derived from an EMBL/GenBank/DDBJ whole genome shotgun (WGS) entry which is preliminary data.</text>
</comment>
<feature type="region of interest" description="Disordered" evidence="1">
    <location>
        <begin position="679"/>
        <end position="713"/>
    </location>
</feature>
<feature type="domain" description="Novel STAND NTPase 1" evidence="2">
    <location>
        <begin position="8"/>
        <end position="276"/>
    </location>
</feature>
<evidence type="ECO:0000259" key="2">
    <source>
        <dbReference type="Pfam" id="PF20703"/>
    </source>
</evidence>
<accession>A0ABS3YGX0</accession>
<reference evidence="4" key="1">
    <citation type="submission" date="2021-03" db="EMBL/GenBank/DDBJ databases">
        <title>Assistant Professor.</title>
        <authorList>
            <person name="Huq M.A."/>
        </authorList>
    </citation>
    <scope>NUCLEOTIDE SEQUENCE [LARGE SCALE GENOMIC DNA]</scope>
    <source>
        <strain evidence="4">MAH-28</strain>
    </source>
</reference>
<dbReference type="SUPFAM" id="SSF52540">
    <property type="entry name" value="P-loop containing nucleoside triphosphate hydrolases"/>
    <property type="match status" value="1"/>
</dbReference>